<feature type="transmembrane region" description="Helical" evidence="1">
    <location>
        <begin position="89"/>
        <end position="111"/>
    </location>
</feature>
<keyword evidence="1" id="KW-0812">Transmembrane</keyword>
<protein>
    <submittedName>
        <fullName evidence="2">DUF2306 domain-containing protein</fullName>
    </submittedName>
</protein>
<feature type="transmembrane region" description="Helical" evidence="1">
    <location>
        <begin position="123"/>
        <end position="142"/>
    </location>
</feature>
<evidence type="ECO:0000313" key="2">
    <source>
        <dbReference type="EMBL" id="ROU02497.1"/>
    </source>
</evidence>
<feature type="transmembrane region" description="Helical" evidence="1">
    <location>
        <begin position="194"/>
        <end position="211"/>
    </location>
</feature>
<organism evidence="2 3">
    <name type="scientific">Histidinibacterium lentulum</name>
    <dbReference type="NCBI Taxonomy" id="2480588"/>
    <lineage>
        <taxon>Bacteria</taxon>
        <taxon>Pseudomonadati</taxon>
        <taxon>Pseudomonadota</taxon>
        <taxon>Alphaproteobacteria</taxon>
        <taxon>Rhodobacterales</taxon>
        <taxon>Paracoccaceae</taxon>
        <taxon>Histidinibacterium</taxon>
    </lineage>
</organism>
<comment type="caution">
    <text evidence="2">The sequence shown here is derived from an EMBL/GenBank/DDBJ whole genome shotgun (WGS) entry which is preliminary data.</text>
</comment>
<dbReference type="Proteomes" id="UP000268016">
    <property type="component" value="Unassembled WGS sequence"/>
</dbReference>
<proteinExistence type="predicted"/>
<dbReference type="EMBL" id="RDRB01000004">
    <property type="protein sequence ID" value="ROU02497.1"/>
    <property type="molecule type" value="Genomic_DNA"/>
</dbReference>
<evidence type="ECO:0000313" key="3">
    <source>
        <dbReference type="Proteomes" id="UP000268016"/>
    </source>
</evidence>
<dbReference type="RefSeq" id="WP_123642018.1">
    <property type="nucleotide sequence ID" value="NZ_ML119084.1"/>
</dbReference>
<accession>A0A3N2R514</accession>
<gene>
    <name evidence="2" type="ORF">EAT49_09160</name>
</gene>
<sequence>MTARGEWARAAGPVLVLLLAWPFGLYAVELGLRGLTERLWIESRLFGRQTPVANGAIALHMVTGGIITILAPLQLVPALRRRWPAWHRWAGRVTVAAALVAALGGLAYIALRGTIGGPPMSAGFALFGLLMGLAVVQTVRFARARDIRRHRNWALRLFVLAVASFLYRLHYALWEIATGGAASNDAFTGAFDRVQVFAFYLPYLALVELWIRVRPEPRL</sequence>
<keyword evidence="1" id="KW-0472">Membrane</keyword>
<reference evidence="2 3" key="1">
    <citation type="submission" date="2018-10" db="EMBL/GenBank/DDBJ databases">
        <title>Histidinibacterium lentulum gen. nov., sp. nov., a marine bacterium from the culture broth of Picochlorum sp. 122.</title>
        <authorList>
            <person name="Wang G."/>
        </authorList>
    </citation>
    <scope>NUCLEOTIDE SEQUENCE [LARGE SCALE GENOMIC DNA]</scope>
    <source>
        <strain evidence="2 3">B17</strain>
    </source>
</reference>
<dbReference type="Pfam" id="PF10067">
    <property type="entry name" value="DUF2306"/>
    <property type="match status" value="1"/>
</dbReference>
<dbReference type="OrthoDB" id="8759010at2"/>
<feature type="transmembrane region" description="Helical" evidence="1">
    <location>
        <begin position="154"/>
        <end position="174"/>
    </location>
</feature>
<feature type="transmembrane region" description="Helical" evidence="1">
    <location>
        <begin position="51"/>
        <end position="77"/>
    </location>
</feature>
<keyword evidence="3" id="KW-1185">Reference proteome</keyword>
<dbReference type="AlphaFoldDB" id="A0A3N2R514"/>
<dbReference type="InterPro" id="IPR018750">
    <property type="entry name" value="DUF2306_membrane"/>
</dbReference>
<evidence type="ECO:0000256" key="1">
    <source>
        <dbReference type="SAM" id="Phobius"/>
    </source>
</evidence>
<keyword evidence="1" id="KW-1133">Transmembrane helix</keyword>
<name>A0A3N2R514_9RHOB</name>